<feature type="signal peptide" evidence="2">
    <location>
        <begin position="1"/>
        <end position="26"/>
    </location>
</feature>
<feature type="region of interest" description="Disordered" evidence="1">
    <location>
        <begin position="230"/>
        <end position="298"/>
    </location>
</feature>
<feature type="compositionally biased region" description="Low complexity" evidence="1">
    <location>
        <begin position="29"/>
        <end position="52"/>
    </location>
</feature>
<evidence type="ECO:0000313" key="4">
    <source>
        <dbReference type="Proteomes" id="UP001064933"/>
    </source>
</evidence>
<dbReference type="Proteomes" id="UP001064933">
    <property type="component" value="Chromosome"/>
</dbReference>
<dbReference type="RefSeq" id="WP_261759456.1">
    <property type="nucleotide sequence ID" value="NZ_CP104562.2"/>
</dbReference>
<accession>A0ABY6B2L6</accession>
<proteinExistence type="predicted"/>
<feature type="region of interest" description="Disordered" evidence="1">
    <location>
        <begin position="29"/>
        <end position="56"/>
    </location>
</feature>
<dbReference type="EMBL" id="CP104562">
    <property type="protein sequence ID" value="UXH79636.1"/>
    <property type="molecule type" value="Genomic_DNA"/>
</dbReference>
<evidence type="ECO:0000256" key="2">
    <source>
        <dbReference type="SAM" id="SignalP"/>
    </source>
</evidence>
<name>A0ABY6B2L6_9BURK</name>
<gene>
    <name evidence="3" type="ORF">N4261_06900</name>
</gene>
<organism evidence="3 4">
    <name type="scientific">Roseateles amylovorans</name>
    <dbReference type="NCBI Taxonomy" id="2978473"/>
    <lineage>
        <taxon>Bacteria</taxon>
        <taxon>Pseudomonadati</taxon>
        <taxon>Pseudomonadota</taxon>
        <taxon>Betaproteobacteria</taxon>
        <taxon>Burkholderiales</taxon>
        <taxon>Sphaerotilaceae</taxon>
        <taxon>Roseateles</taxon>
    </lineage>
</organism>
<reference evidence="3" key="1">
    <citation type="submission" date="2022-10" db="EMBL/GenBank/DDBJ databases">
        <title>Characterization and whole genome sequencing of a new Roseateles species, isolated from fresh water.</title>
        <authorList>
            <person name="Guliayeva D.Y."/>
            <person name="Akhremchuk A.E."/>
            <person name="Sikolenko M.A."/>
            <person name="Valentovich L.N."/>
            <person name="Sidarenka A.V."/>
        </authorList>
    </citation>
    <scope>NUCLEOTIDE SEQUENCE</scope>
    <source>
        <strain evidence="3">BIM B-1768</strain>
    </source>
</reference>
<evidence type="ECO:0000313" key="3">
    <source>
        <dbReference type="EMBL" id="UXH79636.1"/>
    </source>
</evidence>
<evidence type="ECO:0000256" key="1">
    <source>
        <dbReference type="SAM" id="MobiDB-lite"/>
    </source>
</evidence>
<feature type="chain" id="PRO_5046565311" description="DUF2987 domain-containing protein" evidence="2">
    <location>
        <begin position="27"/>
        <end position="298"/>
    </location>
</feature>
<keyword evidence="2" id="KW-0732">Signal</keyword>
<feature type="compositionally biased region" description="Low complexity" evidence="1">
    <location>
        <begin position="240"/>
        <end position="262"/>
    </location>
</feature>
<keyword evidence="4" id="KW-1185">Reference proteome</keyword>
<protein>
    <recommendedName>
        <fullName evidence="5">DUF2987 domain-containing protein</fullName>
    </recommendedName>
</protein>
<sequence>MIPTPSSLIAALLGAVVLLGVPPVLAQGTPATPASAASDAASNAASDPDGGATVLPPVQSAMRRGVSIPYKQLNQILTTLRTEGEGLFVSRFTLTPAKQGQDLPPNLRMALMDDERTIAIPVDAKGRFELPTFPADEAKSMELASNVPKGSTGIRMRVDLTTPPERLDMAVVRRVVKVGQRLREELLPWYLRWLFPQIDGVTICSDRPDWSLEWREGGQLLSLPLSVEAGLREPDGSQKPSTSNAPAATAASSAEASSTPRSCTVLTGQEPWPDAARLQPPDGGHTKLYVKLRSTRPS</sequence>
<feature type="compositionally biased region" description="Basic residues" evidence="1">
    <location>
        <begin position="288"/>
        <end position="298"/>
    </location>
</feature>
<evidence type="ECO:0008006" key="5">
    <source>
        <dbReference type="Google" id="ProtNLM"/>
    </source>
</evidence>